<comment type="caution">
    <text evidence="2">The sequence shown here is derived from an EMBL/GenBank/DDBJ whole genome shotgun (WGS) entry which is preliminary data.</text>
</comment>
<dbReference type="InterPro" id="IPR018673">
    <property type="entry name" value="DUF2141"/>
</dbReference>
<dbReference type="EMBL" id="JAUZVZ010000003">
    <property type="protein sequence ID" value="MDP4535120.1"/>
    <property type="molecule type" value="Genomic_DNA"/>
</dbReference>
<keyword evidence="3" id="KW-1185">Reference proteome</keyword>
<evidence type="ECO:0000313" key="2">
    <source>
        <dbReference type="EMBL" id="MDP4535120.1"/>
    </source>
</evidence>
<organism evidence="2 3">
    <name type="scientific">Alkalimonas collagenimarina</name>
    <dbReference type="NCBI Taxonomy" id="400390"/>
    <lineage>
        <taxon>Bacteria</taxon>
        <taxon>Pseudomonadati</taxon>
        <taxon>Pseudomonadota</taxon>
        <taxon>Gammaproteobacteria</taxon>
        <taxon>Alkalimonas</taxon>
    </lineage>
</organism>
<evidence type="ECO:0000313" key="3">
    <source>
        <dbReference type="Proteomes" id="UP001231616"/>
    </source>
</evidence>
<feature type="signal peptide" evidence="1">
    <location>
        <begin position="1"/>
        <end position="21"/>
    </location>
</feature>
<protein>
    <submittedName>
        <fullName evidence="2">DUF2141 domain-containing protein</fullName>
    </submittedName>
</protein>
<sequence length="139" mass="15126">MRTIKTLALTAGVLSSSVLHAGDIAVTIDNLTANKGKIYASLCQQNDFMRGRCGFEIVRQVLQPQQTLIFNDVVAGTYAVSVFYDVNDNGKLDTNLFGIPKEPTGVSNNVTGRNGPPKFEDASFEVKTGQSIQLQIRVF</sequence>
<accession>A0ABT9GWR1</accession>
<keyword evidence="1" id="KW-0732">Signal</keyword>
<name>A0ABT9GWR1_9GAMM</name>
<reference evidence="2 3" key="1">
    <citation type="submission" date="2023-08" db="EMBL/GenBank/DDBJ databases">
        <authorList>
            <person name="Joshi A."/>
            <person name="Thite S."/>
        </authorList>
    </citation>
    <scope>NUCLEOTIDE SEQUENCE [LARGE SCALE GENOMIC DNA]</scope>
    <source>
        <strain evidence="2 3">AC40</strain>
    </source>
</reference>
<dbReference type="RefSeq" id="WP_305892389.1">
    <property type="nucleotide sequence ID" value="NZ_JAUZVZ010000003.1"/>
</dbReference>
<proteinExistence type="predicted"/>
<feature type="chain" id="PRO_5046509706" evidence="1">
    <location>
        <begin position="22"/>
        <end position="139"/>
    </location>
</feature>
<evidence type="ECO:0000256" key="1">
    <source>
        <dbReference type="SAM" id="SignalP"/>
    </source>
</evidence>
<gene>
    <name evidence="2" type="ORF">Q3O60_02830</name>
</gene>
<dbReference type="Pfam" id="PF09912">
    <property type="entry name" value="DUF2141"/>
    <property type="match status" value="1"/>
</dbReference>
<dbReference type="Proteomes" id="UP001231616">
    <property type="component" value="Unassembled WGS sequence"/>
</dbReference>